<reference evidence="2 3" key="1">
    <citation type="submission" date="2024-07" db="EMBL/GenBank/DDBJ databases">
        <title>Enhanced genomic and transcriptomic resources for Trichinella pseudospiralis and T. spiralis underpin the discovery of pronounced molecular differences between stages and species.</title>
        <authorList>
            <person name="Pasi K.K."/>
            <person name="La Rosa G."/>
            <person name="Gomez-Morales M.A."/>
            <person name="Tosini F."/>
            <person name="Sumanam S."/>
            <person name="Young N.D."/>
            <person name="Chang B.C."/>
            <person name="Robin G.B."/>
        </authorList>
    </citation>
    <scope>NUCLEOTIDE SEQUENCE [LARGE SCALE GENOMIC DNA]</scope>
    <source>
        <strain evidence="2">ISS534</strain>
    </source>
</reference>
<keyword evidence="3" id="KW-1185">Reference proteome</keyword>
<name>A0ABR3KCN4_TRISP</name>
<evidence type="ECO:0000256" key="1">
    <source>
        <dbReference type="SAM" id="MobiDB-lite"/>
    </source>
</evidence>
<accession>A0ABR3KCN4</accession>
<gene>
    <name evidence="2" type="ORF">TSPI_09196</name>
</gene>
<protein>
    <submittedName>
        <fullName evidence="2">Pullulanase</fullName>
    </submittedName>
</protein>
<proteinExistence type="predicted"/>
<feature type="region of interest" description="Disordered" evidence="1">
    <location>
        <begin position="14"/>
        <end position="54"/>
    </location>
</feature>
<sequence>MQCSAVPGSCCAEQIDDDDSEEHPVISIPQLDERQIELPQSREEKKTKSKSPSPRRLKLAYFNFVPGGELCPSGRSSFEKWNHVESEFKSGRRSAVVNVQERQLIQNGWDPRQRFQHKVRLCICKYSLLTKQQDKYVQFKQIACHLKCYTLMTHAFAAILYDFCSQAKAKAFHFTS</sequence>
<dbReference type="EMBL" id="JBEUSY010000412">
    <property type="protein sequence ID" value="KAL1234349.1"/>
    <property type="molecule type" value="Genomic_DNA"/>
</dbReference>
<comment type="caution">
    <text evidence="2">The sequence shown here is derived from an EMBL/GenBank/DDBJ whole genome shotgun (WGS) entry which is preliminary data.</text>
</comment>
<evidence type="ECO:0000313" key="3">
    <source>
        <dbReference type="Proteomes" id="UP001558632"/>
    </source>
</evidence>
<evidence type="ECO:0000313" key="2">
    <source>
        <dbReference type="EMBL" id="KAL1234349.1"/>
    </source>
</evidence>
<dbReference type="Proteomes" id="UP001558632">
    <property type="component" value="Unassembled WGS sequence"/>
</dbReference>
<feature type="compositionally biased region" description="Basic and acidic residues" evidence="1">
    <location>
        <begin position="31"/>
        <end position="46"/>
    </location>
</feature>
<organism evidence="2 3">
    <name type="scientific">Trichinella spiralis</name>
    <name type="common">Trichina worm</name>
    <dbReference type="NCBI Taxonomy" id="6334"/>
    <lineage>
        <taxon>Eukaryota</taxon>
        <taxon>Metazoa</taxon>
        <taxon>Ecdysozoa</taxon>
        <taxon>Nematoda</taxon>
        <taxon>Enoplea</taxon>
        <taxon>Dorylaimia</taxon>
        <taxon>Trichinellida</taxon>
        <taxon>Trichinellidae</taxon>
        <taxon>Trichinella</taxon>
    </lineage>
</organism>